<evidence type="ECO:0000313" key="4">
    <source>
        <dbReference type="EMBL" id="SDF93630.1"/>
    </source>
</evidence>
<dbReference type="PROSITE" id="PS51371">
    <property type="entry name" value="CBS"/>
    <property type="match status" value="2"/>
</dbReference>
<sequence length="147" mass="15786">MLVEEVMTTDLVTCDVDATVRDAAERMLRDQVGSVVVTDGGTPAGILTESDVLQAGYVTDDPLSSIPVRKAASAPLVTVRPDATLRTATERMRSEGVKKLVVVDGVTPEGIVTTQDVVDNFARVRREVRDLATDSTGWSERADDLPD</sequence>
<dbReference type="SMART" id="SM00116">
    <property type="entry name" value="CBS"/>
    <property type="match status" value="2"/>
</dbReference>
<name>A0A1G7Q7Q2_9EURY</name>
<dbReference type="AlphaFoldDB" id="A0A1G7Q7Q2"/>
<dbReference type="PANTHER" id="PTHR43080:SF2">
    <property type="entry name" value="CBS DOMAIN-CONTAINING PROTEIN"/>
    <property type="match status" value="1"/>
</dbReference>
<evidence type="ECO:0000256" key="1">
    <source>
        <dbReference type="ARBA" id="ARBA00023122"/>
    </source>
</evidence>
<feature type="domain" description="CBS" evidence="3">
    <location>
        <begin position="72"/>
        <end position="131"/>
    </location>
</feature>
<dbReference type="Proteomes" id="UP000324020">
    <property type="component" value="Unassembled WGS sequence"/>
</dbReference>
<evidence type="ECO:0000313" key="5">
    <source>
        <dbReference type="Proteomes" id="UP000324020"/>
    </source>
</evidence>
<dbReference type="InterPro" id="IPR051257">
    <property type="entry name" value="Diverse_CBS-Domain"/>
</dbReference>
<protein>
    <submittedName>
        <fullName evidence="4">CBS domain-containing protein</fullName>
    </submittedName>
</protein>
<dbReference type="SUPFAM" id="SSF54631">
    <property type="entry name" value="CBS-domain pair"/>
    <property type="match status" value="1"/>
</dbReference>
<dbReference type="Gene3D" id="3.10.580.10">
    <property type="entry name" value="CBS-domain"/>
    <property type="match status" value="1"/>
</dbReference>
<dbReference type="EMBL" id="FNBO01000011">
    <property type="protein sequence ID" value="SDF93630.1"/>
    <property type="molecule type" value="Genomic_DNA"/>
</dbReference>
<dbReference type="Pfam" id="PF00571">
    <property type="entry name" value="CBS"/>
    <property type="match status" value="2"/>
</dbReference>
<dbReference type="CDD" id="cd17776">
    <property type="entry name" value="CBS_pair_arch"/>
    <property type="match status" value="1"/>
</dbReference>
<proteinExistence type="predicted"/>
<organism evidence="4 5">
    <name type="scientific">Halorubrum xinjiangense</name>
    <dbReference type="NCBI Taxonomy" id="261291"/>
    <lineage>
        <taxon>Archaea</taxon>
        <taxon>Methanobacteriati</taxon>
        <taxon>Methanobacteriota</taxon>
        <taxon>Stenosarchaea group</taxon>
        <taxon>Halobacteria</taxon>
        <taxon>Halobacteriales</taxon>
        <taxon>Haloferacaceae</taxon>
        <taxon>Halorubrum</taxon>
    </lineage>
</organism>
<feature type="domain" description="CBS" evidence="3">
    <location>
        <begin position="7"/>
        <end position="65"/>
    </location>
</feature>
<accession>A0A1G7Q7Q2</accession>
<evidence type="ECO:0000259" key="3">
    <source>
        <dbReference type="PROSITE" id="PS51371"/>
    </source>
</evidence>
<keyword evidence="5" id="KW-1185">Reference proteome</keyword>
<dbReference type="InterPro" id="IPR000644">
    <property type="entry name" value="CBS_dom"/>
</dbReference>
<gene>
    <name evidence="4" type="ORF">SAMN04488067_11140</name>
</gene>
<dbReference type="RefSeq" id="WP_149799315.1">
    <property type="nucleotide sequence ID" value="NZ_FNBO01000011.1"/>
</dbReference>
<dbReference type="InterPro" id="IPR046342">
    <property type="entry name" value="CBS_dom_sf"/>
</dbReference>
<dbReference type="OrthoDB" id="43333at2157"/>
<keyword evidence="1 2" id="KW-0129">CBS domain</keyword>
<dbReference type="PANTHER" id="PTHR43080">
    <property type="entry name" value="CBS DOMAIN-CONTAINING PROTEIN CBSX3, MITOCHONDRIAL"/>
    <property type="match status" value="1"/>
</dbReference>
<evidence type="ECO:0000256" key="2">
    <source>
        <dbReference type="PROSITE-ProRule" id="PRU00703"/>
    </source>
</evidence>
<reference evidence="4 5" key="1">
    <citation type="submission" date="2016-10" db="EMBL/GenBank/DDBJ databases">
        <authorList>
            <person name="Varghese N."/>
            <person name="Submissions S."/>
        </authorList>
    </citation>
    <scope>NUCLEOTIDE SEQUENCE [LARGE SCALE GENOMIC DNA]</scope>
    <source>
        <strain evidence="4 5">CGMCC 1.3527</strain>
    </source>
</reference>